<dbReference type="Gene3D" id="3.30.160.60">
    <property type="entry name" value="Classic Zinc Finger"/>
    <property type="match status" value="11"/>
</dbReference>
<keyword evidence="7" id="KW-0805">Transcription regulation</keyword>
<dbReference type="Pfam" id="PF00096">
    <property type="entry name" value="zf-C2H2"/>
    <property type="match status" value="7"/>
</dbReference>
<feature type="domain" description="C2H2-type" evidence="12">
    <location>
        <begin position="1293"/>
        <end position="1320"/>
    </location>
</feature>
<keyword evidence="6" id="KW-0862">Zinc</keyword>
<keyword evidence="10" id="KW-0539">Nucleus</keyword>
<comment type="similarity">
    <text evidence="2">Belongs to the krueppel C2H2-type zinc-finger protein family.</text>
</comment>
<dbReference type="InterPro" id="IPR025398">
    <property type="entry name" value="DUF4371"/>
</dbReference>
<dbReference type="InterPro" id="IPR008906">
    <property type="entry name" value="HATC_C_dom"/>
</dbReference>
<dbReference type="InterPro" id="IPR036236">
    <property type="entry name" value="Znf_C2H2_sf"/>
</dbReference>
<dbReference type="InterPro" id="IPR012337">
    <property type="entry name" value="RNaseH-like_sf"/>
</dbReference>
<comment type="caution">
    <text evidence="13">The sequence shown here is derived from an EMBL/GenBank/DDBJ whole genome shotgun (WGS) entry which is preliminary data.</text>
</comment>
<evidence type="ECO:0000256" key="1">
    <source>
        <dbReference type="ARBA" id="ARBA00004123"/>
    </source>
</evidence>
<feature type="domain" description="C2H2-type" evidence="12">
    <location>
        <begin position="1097"/>
        <end position="1124"/>
    </location>
</feature>
<evidence type="ECO:0000256" key="6">
    <source>
        <dbReference type="ARBA" id="ARBA00022833"/>
    </source>
</evidence>
<keyword evidence="3" id="KW-0479">Metal-binding</keyword>
<feature type="domain" description="C2H2-type" evidence="12">
    <location>
        <begin position="1041"/>
        <end position="1068"/>
    </location>
</feature>
<dbReference type="SUPFAM" id="SSF53098">
    <property type="entry name" value="Ribonuclease H-like"/>
    <property type="match status" value="1"/>
</dbReference>
<dbReference type="PROSITE" id="PS50157">
    <property type="entry name" value="ZINC_FINGER_C2H2_2"/>
    <property type="match status" value="11"/>
</dbReference>
<evidence type="ECO:0000256" key="9">
    <source>
        <dbReference type="ARBA" id="ARBA00023163"/>
    </source>
</evidence>
<evidence type="ECO:0000256" key="4">
    <source>
        <dbReference type="ARBA" id="ARBA00022737"/>
    </source>
</evidence>
<evidence type="ECO:0000256" key="7">
    <source>
        <dbReference type="ARBA" id="ARBA00023015"/>
    </source>
</evidence>
<dbReference type="EMBL" id="JAJSOF020000015">
    <property type="protein sequence ID" value="KAJ4440974.1"/>
    <property type="molecule type" value="Genomic_DNA"/>
</dbReference>
<proteinExistence type="inferred from homology"/>
<dbReference type="PANTHER" id="PTHR24393">
    <property type="entry name" value="ZINC FINGER PROTEIN"/>
    <property type="match status" value="1"/>
</dbReference>
<evidence type="ECO:0000256" key="11">
    <source>
        <dbReference type="PROSITE-ProRule" id="PRU00042"/>
    </source>
</evidence>
<gene>
    <name evidence="13" type="ORF">ANN_10823</name>
</gene>
<feature type="domain" description="C2H2-type" evidence="12">
    <location>
        <begin position="1209"/>
        <end position="1236"/>
    </location>
</feature>
<dbReference type="SMART" id="SM00355">
    <property type="entry name" value="ZnF_C2H2"/>
    <property type="match status" value="11"/>
</dbReference>
<protein>
    <recommendedName>
        <fullName evidence="12">C2H2-type domain-containing protein</fullName>
    </recommendedName>
</protein>
<accession>A0ABQ8T4K6</accession>
<evidence type="ECO:0000256" key="10">
    <source>
        <dbReference type="ARBA" id="ARBA00023242"/>
    </source>
</evidence>
<feature type="domain" description="C2H2-type" evidence="12">
    <location>
        <begin position="1069"/>
        <end position="1096"/>
    </location>
</feature>
<keyword evidence="9" id="KW-0804">Transcription</keyword>
<dbReference type="SUPFAM" id="SSF57667">
    <property type="entry name" value="beta-beta-alpha zinc fingers"/>
    <property type="match status" value="6"/>
</dbReference>
<evidence type="ECO:0000313" key="14">
    <source>
        <dbReference type="Proteomes" id="UP001148838"/>
    </source>
</evidence>
<keyword evidence="14" id="KW-1185">Reference proteome</keyword>
<evidence type="ECO:0000256" key="2">
    <source>
        <dbReference type="ARBA" id="ARBA00006991"/>
    </source>
</evidence>
<dbReference type="Pfam" id="PF14291">
    <property type="entry name" value="DUF4371"/>
    <property type="match status" value="1"/>
</dbReference>
<dbReference type="InterPro" id="IPR013087">
    <property type="entry name" value="Znf_C2H2_type"/>
</dbReference>
<evidence type="ECO:0000256" key="5">
    <source>
        <dbReference type="ARBA" id="ARBA00022771"/>
    </source>
</evidence>
<dbReference type="PROSITE" id="PS00028">
    <property type="entry name" value="ZINC_FINGER_C2H2_1"/>
    <property type="match status" value="11"/>
</dbReference>
<evidence type="ECO:0000313" key="13">
    <source>
        <dbReference type="EMBL" id="KAJ4440974.1"/>
    </source>
</evidence>
<sequence>MLQLKYCYYTLIVQAETSVQGLDMTSSVVMDVIKTESEFDPLAAQSSEDADTKWLSPSDDEGNLLKPCVPLTTVESVDPECPSSCKVEVEQNTFPVKCEFEEETYDVITVKEEDTAEVNIEVCDILTERKMNQVKYLKSKALTNEDRVLAKKLGPPRPELCINQVFKDRTRTYNRNFNKTVYEKWNWMCGCPLDNAVFCFPCILFGGENMWTKTGVKDLKHLLDKSKKHGMTRRHLDNEMSFAVLGKTDIRKQLNDGYRASVRKHNELVDKNRYILSRIIDAVKFCGEFELALRGHDETEGSDNPGILRGLINYTAALDNALKDHLENSSVFKGTSSTIQNELLDAILSICQEHILSEISEVDFLSIQADQTTDNSCKTLLSLVFRYQIEGKITEKFWGYFEVSDRSAAEIATIILNQLREIGVEKSPEKLICQTYDGASVMSGQNGGVQHLIKEKYCNANYVHCYAHQGNLILQSATSSCTKSRIFFQDLQGIGTFFSRSPKRMDYLIEFVQEKLGSVPPTRWHFQHRTVNTVFDNKENLIKFFQHIRDTERSDTKASTEATGFVRTLTDPQFVYWLNFFHKIMPHVAVFFDSIRKKDIDSVKVSAYVKSLANAIEHVRKLYENEEESLSEPLRKRQCVEYGSSRNNRLAVSEVCDMITNHINDRFKFSDHLCTSRLFFVDKFSQYCNTFPESDFYTTLKLYPKLNGAKLRMELEVLYSREDLRSASGAAPLLQFFYDNNMWKTFSECMLVLKIIVTIPMITMETERTFSTLNRIKTFIRNSKWNERLNALAMLSIEKKMIHSIPDFNKRVIEKFASAKIHEFPDLCVLCDDVFLKAIVPALDYVSCSMLSCQNLIIGVPYFRYQHYATYWQFRPSVQYVCDWSKSCNFRYGGFIILQFLVYFQSVPSILGTHENNVSSQCNGMHDHVTLGRTCDSSVSSGEQAALSSSELLNFDNLCRRKDNNLRRQFRRHTPEFSSLIKTVDCLNKCDNIDNDSANSLSLTCGYKVKKQFECDVCGKCFTRLEHLKNHARVHTGEKPLKCDVCGKCFSVMGHLKEHIRVHTGDKPFKCDVCGKCFSGLGTLKSHARIHTGEKPFKCIQCGKCFSQSGHLKSHSRLHSGEKPFKCDVCEKCFSSCRDLKTHSFKHSAEKPFKCNVCGKYFTCAGSVKIHARLHTGEKPFKCDVCKKCFSRSSDLKTHVLYHTGEKQFKCDVCGKCFSRSGALKSHVRQHTGEKPFKCKDCEKRFWRPGDLQTHTRLHTGEKQFKCDTCEMCFFRSGDLQSHVRCHTGEKPFKCNVCENRFCRPADLKTHERLHTGESPFKCNICVFKNNKYVLFNDARKSRDDISIASVPEFCPAQVLLHASKSTDMSLSHT</sequence>
<evidence type="ECO:0000256" key="8">
    <source>
        <dbReference type="ARBA" id="ARBA00023125"/>
    </source>
</evidence>
<feature type="domain" description="C2H2-type" evidence="12">
    <location>
        <begin position="1013"/>
        <end position="1040"/>
    </location>
</feature>
<feature type="domain" description="C2H2-type" evidence="12">
    <location>
        <begin position="1153"/>
        <end position="1180"/>
    </location>
</feature>
<organism evidence="13 14">
    <name type="scientific">Periplaneta americana</name>
    <name type="common">American cockroach</name>
    <name type="synonym">Blatta americana</name>
    <dbReference type="NCBI Taxonomy" id="6978"/>
    <lineage>
        <taxon>Eukaryota</taxon>
        <taxon>Metazoa</taxon>
        <taxon>Ecdysozoa</taxon>
        <taxon>Arthropoda</taxon>
        <taxon>Hexapoda</taxon>
        <taxon>Insecta</taxon>
        <taxon>Pterygota</taxon>
        <taxon>Neoptera</taxon>
        <taxon>Polyneoptera</taxon>
        <taxon>Dictyoptera</taxon>
        <taxon>Blattodea</taxon>
        <taxon>Blattoidea</taxon>
        <taxon>Blattidae</taxon>
        <taxon>Blattinae</taxon>
        <taxon>Periplaneta</taxon>
    </lineage>
</organism>
<dbReference type="Proteomes" id="UP001148838">
    <property type="component" value="Unassembled WGS sequence"/>
</dbReference>
<dbReference type="PANTHER" id="PTHR24393:SF15">
    <property type="entry name" value="IP01243P-RELATED"/>
    <property type="match status" value="1"/>
</dbReference>
<feature type="domain" description="C2H2-type" evidence="12">
    <location>
        <begin position="1125"/>
        <end position="1152"/>
    </location>
</feature>
<dbReference type="Pfam" id="PF05699">
    <property type="entry name" value="Dimer_Tnp_hAT"/>
    <property type="match status" value="1"/>
</dbReference>
<comment type="subcellular location">
    <subcellularLocation>
        <location evidence="1">Nucleus</location>
    </subcellularLocation>
</comment>
<keyword evidence="8" id="KW-0238">DNA-binding</keyword>
<feature type="domain" description="C2H2-type" evidence="12">
    <location>
        <begin position="1237"/>
        <end position="1264"/>
    </location>
</feature>
<feature type="domain" description="C2H2-type" evidence="12">
    <location>
        <begin position="1265"/>
        <end position="1292"/>
    </location>
</feature>
<feature type="domain" description="C2H2-type" evidence="12">
    <location>
        <begin position="1181"/>
        <end position="1208"/>
    </location>
</feature>
<reference evidence="13 14" key="1">
    <citation type="journal article" date="2022" name="Allergy">
        <title>Genome assembly and annotation of Periplaneta americana reveal a comprehensive cockroach allergen profile.</title>
        <authorList>
            <person name="Wang L."/>
            <person name="Xiong Q."/>
            <person name="Saelim N."/>
            <person name="Wang L."/>
            <person name="Nong W."/>
            <person name="Wan A.T."/>
            <person name="Shi M."/>
            <person name="Liu X."/>
            <person name="Cao Q."/>
            <person name="Hui J.H.L."/>
            <person name="Sookrung N."/>
            <person name="Leung T.F."/>
            <person name="Tungtrongchitr A."/>
            <person name="Tsui S.K.W."/>
        </authorList>
    </citation>
    <scope>NUCLEOTIDE SEQUENCE [LARGE SCALE GENOMIC DNA]</scope>
    <source>
        <strain evidence="13">PWHHKU_190912</strain>
    </source>
</reference>
<keyword evidence="4" id="KW-0677">Repeat</keyword>
<keyword evidence="5 11" id="KW-0863">Zinc-finger</keyword>
<name>A0ABQ8T4K6_PERAM</name>
<evidence type="ECO:0000259" key="12">
    <source>
        <dbReference type="PROSITE" id="PS50157"/>
    </source>
</evidence>
<evidence type="ECO:0000256" key="3">
    <source>
        <dbReference type="ARBA" id="ARBA00022723"/>
    </source>
</evidence>